<evidence type="ECO:0000256" key="6">
    <source>
        <dbReference type="ARBA" id="ARBA00023136"/>
    </source>
</evidence>
<gene>
    <name evidence="10" type="ORF">PRZ48_004837</name>
</gene>
<evidence type="ECO:0000313" key="10">
    <source>
        <dbReference type="EMBL" id="KAK4503922.1"/>
    </source>
</evidence>
<feature type="transmembrane region" description="Helical" evidence="8">
    <location>
        <begin position="800"/>
        <end position="823"/>
    </location>
</feature>
<evidence type="ECO:0000256" key="7">
    <source>
        <dbReference type="SAM" id="MobiDB-lite"/>
    </source>
</evidence>
<feature type="transmembrane region" description="Helical" evidence="8">
    <location>
        <begin position="709"/>
        <end position="727"/>
    </location>
</feature>
<dbReference type="InterPro" id="IPR012878">
    <property type="entry name" value="Beta-AFase-like_GH127_cat"/>
</dbReference>
<dbReference type="SUPFAM" id="SSF48208">
    <property type="entry name" value="Six-hairpin glycosidases"/>
    <property type="match status" value="1"/>
</dbReference>
<feature type="transmembrane region" description="Helical" evidence="8">
    <location>
        <begin position="959"/>
        <end position="982"/>
    </location>
</feature>
<feature type="transmembrane region" description="Helical" evidence="8">
    <location>
        <begin position="930"/>
        <end position="947"/>
    </location>
</feature>
<dbReference type="SUPFAM" id="SSF103473">
    <property type="entry name" value="MFS general substrate transporter"/>
    <property type="match status" value="1"/>
</dbReference>
<dbReference type="InterPro" id="IPR020846">
    <property type="entry name" value="MFS_dom"/>
</dbReference>
<organism evidence="10 11">
    <name type="scientific">Zasmidium cellare</name>
    <name type="common">Wine cellar mold</name>
    <name type="synonym">Racodium cellare</name>
    <dbReference type="NCBI Taxonomy" id="395010"/>
    <lineage>
        <taxon>Eukaryota</taxon>
        <taxon>Fungi</taxon>
        <taxon>Dikarya</taxon>
        <taxon>Ascomycota</taxon>
        <taxon>Pezizomycotina</taxon>
        <taxon>Dothideomycetes</taxon>
        <taxon>Dothideomycetidae</taxon>
        <taxon>Mycosphaerellales</taxon>
        <taxon>Mycosphaerellaceae</taxon>
        <taxon>Zasmidium</taxon>
    </lineage>
</organism>
<feature type="transmembrane region" description="Helical" evidence="8">
    <location>
        <begin position="1028"/>
        <end position="1047"/>
    </location>
</feature>
<reference evidence="10 11" key="1">
    <citation type="journal article" date="2023" name="G3 (Bethesda)">
        <title>A chromosome-level genome assembly of Zasmidium syzygii isolated from banana leaves.</title>
        <authorList>
            <person name="van Westerhoven A.C."/>
            <person name="Mehrabi R."/>
            <person name="Talebi R."/>
            <person name="Steentjes M.B.F."/>
            <person name="Corcolon B."/>
            <person name="Chong P.A."/>
            <person name="Kema G.H.J."/>
            <person name="Seidl M.F."/>
        </authorList>
    </citation>
    <scope>NUCLEOTIDE SEQUENCE [LARGE SCALE GENOMIC DNA]</scope>
    <source>
        <strain evidence="10 11">P124</strain>
    </source>
</reference>
<feature type="transmembrane region" description="Helical" evidence="8">
    <location>
        <begin position="892"/>
        <end position="918"/>
    </location>
</feature>
<keyword evidence="5 8" id="KW-1133">Transmembrane helix</keyword>
<dbReference type="InterPro" id="IPR005829">
    <property type="entry name" value="Sugar_transporter_CS"/>
</dbReference>
<feature type="domain" description="Major facilitator superfamily (MFS) profile" evidence="9">
    <location>
        <begin position="641"/>
        <end position="1081"/>
    </location>
</feature>
<dbReference type="Pfam" id="PF07944">
    <property type="entry name" value="Beta-AFase-like_GH127_cat"/>
    <property type="match status" value="1"/>
</dbReference>
<dbReference type="PANTHER" id="PTHR43465">
    <property type="entry name" value="DUF1680 DOMAIN PROTEIN (AFU_ORTHOLOGUE AFUA_1G08910)"/>
    <property type="match status" value="1"/>
</dbReference>
<dbReference type="NCBIfam" id="TIGR00879">
    <property type="entry name" value="SP"/>
    <property type="match status" value="1"/>
</dbReference>
<dbReference type="InterPro" id="IPR003663">
    <property type="entry name" value="Sugar/inositol_transpt"/>
</dbReference>
<feature type="transmembrane region" description="Helical" evidence="8">
    <location>
        <begin position="1059"/>
        <end position="1078"/>
    </location>
</feature>
<name>A0ABR0EQW9_ZASCE</name>
<proteinExistence type="inferred from homology"/>
<evidence type="ECO:0000256" key="4">
    <source>
        <dbReference type="ARBA" id="ARBA00022692"/>
    </source>
</evidence>
<dbReference type="PROSITE" id="PS00217">
    <property type="entry name" value="SUGAR_TRANSPORT_2"/>
    <property type="match status" value="1"/>
</dbReference>
<feature type="transmembrane region" description="Helical" evidence="8">
    <location>
        <begin position="988"/>
        <end position="1007"/>
    </location>
</feature>
<evidence type="ECO:0000256" key="1">
    <source>
        <dbReference type="ARBA" id="ARBA00004141"/>
    </source>
</evidence>
<dbReference type="InterPro" id="IPR049046">
    <property type="entry name" value="Beta-AFase-like_GH127_middle"/>
</dbReference>
<sequence>MAYPQTAFASTTIHGDSVVGRRRQAVSANTLTYQLDVLKKTGRYDAFKLQWHPVYDEPPEVWPVPNHLFWDSDVAKWIEGACYFLKQQSLPEIDQAVQELVEMIRSAQQSDGYLNIHYTVVEPGKRFTNLRDMHELYNAGHLIEAALAHSDLYRNDKLLAPILRYVDLLCATFGSEPDQVHGYPGHPEIELSLLRLYDRTNDSKHLALAKYFLTERGNPTGVDGQNYFVWEAKARGDDPAKRPAFYPESQCLWYHQAHAPIAEQKTVEGHSVREMYLLTAVADLCRVEAGTSSASLQSAMYTLWENMTQKKMYVTGGIGAIKQWEGFGQDFFLPQGTDEGGCYAETCASIGVMMLAQRILQIDLDAKFADIMELCLYNAVLTAMSHDGKGFTYVNQLASSDTDPSKREDWFTVACCPPNMLRLLGYIGGYIWTREDSKNSVTVNLYIPSTLEYTANGKDIRVSQQSNWPWEDRIRFTVETLSEDLSLKLRIPQWASSFEVRPSCPDAVVEKGYLTLPSSWLSKNRDFELQIPLQPRWVVPHPSTEQNTAALARGPIVYCVEDVDNEWVVDHFKGTSIDLTASIAEKAIKDAKTGDEYVSLVVENRARQIKPEAVHAYPSINAADLESAVSKADEDRFAALLLYGMVFSTCFNGYDAGIMTVILADEQFTDYYHITPDRQGVVAVIPWATTGLAQLFVGGTLASLVGRLWALRISIALMCIGVVIQVVPNTYAVLIVGRLITGLGFGCVYIATNLYVAECAPRLLRGSFVGTVSQFGYQLGTLIAFWAGYGLSFHKSPYNIAWRVSNVIQIPIGLMFVALSFFYPESPRWLLEKKSEEPERALNTLARLRSGSPTDERIRVEFHEMVASYEFRKHYDTGYLGLFKSAAMRKRLLYGIYAMALQQFGGIAVVTIYATLIYKSLGWDSGSQALAINGIQAVLQLFIVLVNTFTVDKFGRRQLLIAGFAIQSLALLILSSLTTAYPTNGNKAAGVVEVAMLFIVGLTYCWSNGPVPPAIASEIFPQHVRDKAFGISLLGQTVCLIALTQPWPTFNAEVGAKSYWLLFSLNIVALVSVICILPETKGTSLERMDAIFGQVDAVVAGETQESKAVEAIEDETVHRSSVGDVEKDTPVNHVEVTGK</sequence>
<dbReference type="InterPro" id="IPR049174">
    <property type="entry name" value="Beta-AFase-like"/>
</dbReference>
<evidence type="ECO:0000256" key="5">
    <source>
        <dbReference type="ARBA" id="ARBA00022989"/>
    </source>
</evidence>
<accession>A0ABR0EQW9</accession>
<protein>
    <recommendedName>
        <fullName evidence="9">Major facilitator superfamily (MFS) profile domain-containing protein</fullName>
    </recommendedName>
</protein>
<keyword evidence="3" id="KW-0813">Transport</keyword>
<feature type="transmembrane region" description="Helical" evidence="8">
    <location>
        <begin position="684"/>
        <end position="702"/>
    </location>
</feature>
<comment type="similarity">
    <text evidence="2">Belongs to the major facilitator superfamily. Sugar transporter (TC 2.A.1.1) family.</text>
</comment>
<comment type="caution">
    <text evidence="10">The sequence shown here is derived from an EMBL/GenBank/DDBJ whole genome shotgun (WGS) entry which is preliminary data.</text>
</comment>
<dbReference type="Gene3D" id="1.20.1250.20">
    <property type="entry name" value="MFS general substrate transporter like domains"/>
    <property type="match status" value="1"/>
</dbReference>
<dbReference type="Pfam" id="PF00083">
    <property type="entry name" value="Sugar_tr"/>
    <property type="match status" value="1"/>
</dbReference>
<dbReference type="Pfam" id="PF20736">
    <property type="entry name" value="Glyco_hydro127M"/>
    <property type="match status" value="1"/>
</dbReference>
<dbReference type="PROSITE" id="PS50850">
    <property type="entry name" value="MFS"/>
    <property type="match status" value="1"/>
</dbReference>
<feature type="region of interest" description="Disordered" evidence="7">
    <location>
        <begin position="1118"/>
        <end position="1139"/>
    </location>
</feature>
<dbReference type="InterPro" id="IPR008928">
    <property type="entry name" value="6-hairpin_glycosidase_sf"/>
</dbReference>
<evidence type="ECO:0000256" key="3">
    <source>
        <dbReference type="ARBA" id="ARBA00022448"/>
    </source>
</evidence>
<dbReference type="Proteomes" id="UP001305779">
    <property type="component" value="Unassembled WGS sequence"/>
</dbReference>
<dbReference type="InterPro" id="IPR049049">
    <property type="entry name" value="Beta-AFase-like_GH127_C"/>
</dbReference>
<keyword evidence="11" id="KW-1185">Reference proteome</keyword>
<keyword evidence="4 8" id="KW-0812">Transmembrane</keyword>
<dbReference type="InterPro" id="IPR036259">
    <property type="entry name" value="MFS_trans_sf"/>
</dbReference>
<dbReference type="PRINTS" id="PR00171">
    <property type="entry name" value="SUGRTRNSPORT"/>
</dbReference>
<dbReference type="EMBL" id="JAXOVC010000003">
    <property type="protein sequence ID" value="KAK4503922.1"/>
    <property type="molecule type" value="Genomic_DNA"/>
</dbReference>
<evidence type="ECO:0000256" key="8">
    <source>
        <dbReference type="SAM" id="Phobius"/>
    </source>
</evidence>
<feature type="transmembrane region" description="Helical" evidence="8">
    <location>
        <begin position="768"/>
        <end position="788"/>
    </location>
</feature>
<feature type="compositionally biased region" description="Basic and acidic residues" evidence="7">
    <location>
        <begin position="1124"/>
        <end position="1139"/>
    </location>
</feature>
<dbReference type="PANTHER" id="PTHR43465:SF2">
    <property type="entry name" value="DUF1680 DOMAIN PROTEIN (AFU_ORTHOLOGUE AFUA_1G08910)"/>
    <property type="match status" value="1"/>
</dbReference>
<evidence type="ECO:0000259" key="9">
    <source>
        <dbReference type="PROSITE" id="PS50850"/>
    </source>
</evidence>
<dbReference type="InterPro" id="IPR005828">
    <property type="entry name" value="MFS_sugar_transport-like"/>
</dbReference>
<evidence type="ECO:0000256" key="2">
    <source>
        <dbReference type="ARBA" id="ARBA00010992"/>
    </source>
</evidence>
<keyword evidence="6 8" id="KW-0472">Membrane</keyword>
<comment type="subcellular location">
    <subcellularLocation>
        <location evidence="1">Membrane</location>
        <topology evidence="1">Multi-pass membrane protein</topology>
    </subcellularLocation>
</comment>
<evidence type="ECO:0000313" key="11">
    <source>
        <dbReference type="Proteomes" id="UP001305779"/>
    </source>
</evidence>
<dbReference type="Pfam" id="PF20737">
    <property type="entry name" value="Glyco_hydro127C"/>
    <property type="match status" value="1"/>
</dbReference>
<feature type="transmembrane region" description="Helical" evidence="8">
    <location>
        <begin position="733"/>
        <end position="756"/>
    </location>
</feature>